<dbReference type="InterPro" id="IPR004014">
    <property type="entry name" value="ATPase_P-typ_cation-transptr_N"/>
</dbReference>
<dbReference type="InterPro" id="IPR023299">
    <property type="entry name" value="ATPase_P-typ_cyto_dom_N"/>
</dbReference>
<dbReference type="Gene3D" id="3.40.50.1000">
    <property type="entry name" value="HAD superfamily/HAD-like"/>
    <property type="match status" value="1"/>
</dbReference>
<dbReference type="RefSeq" id="WP_221251052.1">
    <property type="nucleotide sequence ID" value="NZ_AP024355.1"/>
</dbReference>
<dbReference type="Pfam" id="PF13246">
    <property type="entry name" value="Cation_ATPase"/>
    <property type="match status" value="1"/>
</dbReference>
<feature type="transmembrane region" description="Helical" evidence="9">
    <location>
        <begin position="280"/>
        <end position="310"/>
    </location>
</feature>
<dbReference type="NCBIfam" id="TIGR01494">
    <property type="entry name" value="ATPase_P-type"/>
    <property type="match status" value="2"/>
</dbReference>
<dbReference type="SFLD" id="SFLDG00002">
    <property type="entry name" value="C1.7:_P-type_atpase_like"/>
    <property type="match status" value="1"/>
</dbReference>
<evidence type="ECO:0000313" key="11">
    <source>
        <dbReference type="EMBL" id="BCR03583.1"/>
    </source>
</evidence>
<keyword evidence="5" id="KW-0067">ATP-binding</keyword>
<accession>A0ABN6DTY7</accession>
<dbReference type="EMBL" id="AP024355">
    <property type="protein sequence ID" value="BCR03583.1"/>
    <property type="molecule type" value="Genomic_DNA"/>
</dbReference>
<dbReference type="InterPro" id="IPR050510">
    <property type="entry name" value="Cation_transp_ATPase_P-type"/>
</dbReference>
<keyword evidence="4" id="KW-0547">Nucleotide-binding</keyword>
<dbReference type="PROSITE" id="PS00154">
    <property type="entry name" value="ATPASE_E1_E2"/>
    <property type="match status" value="1"/>
</dbReference>
<evidence type="ECO:0000256" key="5">
    <source>
        <dbReference type="ARBA" id="ARBA00022840"/>
    </source>
</evidence>
<dbReference type="Proteomes" id="UP001319827">
    <property type="component" value="Chromosome"/>
</dbReference>
<dbReference type="PRINTS" id="PR00120">
    <property type="entry name" value="HATPASE"/>
</dbReference>
<keyword evidence="3 9" id="KW-0812">Transmembrane</keyword>
<keyword evidence="12" id="KW-1185">Reference proteome</keyword>
<comment type="similarity">
    <text evidence="2">Belongs to the cation transport ATPase (P-type) (TC 3.A.3) family. Type IIA subfamily.</text>
</comment>
<evidence type="ECO:0000256" key="6">
    <source>
        <dbReference type="ARBA" id="ARBA00022967"/>
    </source>
</evidence>
<feature type="transmembrane region" description="Helical" evidence="9">
    <location>
        <begin position="90"/>
        <end position="106"/>
    </location>
</feature>
<reference evidence="11 12" key="1">
    <citation type="journal article" date="2016" name="C (Basel)">
        <title>Selective Growth of and Electricity Production by Marine Exoelectrogenic Bacteria in Self-Aggregated Hydrogel of Microbially Reduced Graphene Oxide.</title>
        <authorList>
            <person name="Yoshida N."/>
            <person name="Goto Y."/>
            <person name="Miyata Y."/>
        </authorList>
    </citation>
    <scope>NUCLEOTIDE SEQUENCE [LARGE SCALE GENOMIC DNA]</scope>
    <source>
        <strain evidence="11 12">NIT-T3</strain>
    </source>
</reference>
<dbReference type="InterPro" id="IPR018303">
    <property type="entry name" value="ATPase_P-typ_P_site"/>
</dbReference>
<protein>
    <submittedName>
        <fullName evidence="11">Cation-transporting P-type ATPase</fullName>
    </submittedName>
</protein>
<evidence type="ECO:0000256" key="8">
    <source>
        <dbReference type="ARBA" id="ARBA00023136"/>
    </source>
</evidence>
<dbReference type="InterPro" id="IPR001757">
    <property type="entry name" value="P_typ_ATPase"/>
</dbReference>
<feature type="transmembrane region" description="Helical" evidence="9">
    <location>
        <begin position="804"/>
        <end position="820"/>
    </location>
</feature>
<sequence>MNRQPPIPEAGSAWHEWATEKTFSHLESSPGGLTQAEAERRLARYGPNRLRPPKQRSAWVRFLVQFHNVLIYVLLFAALVTAALGHWVDSWVIFGVVLANALIGYIQEGKAERAMEAIRTMLSQQATVLRDGHRQQIQAENLVPGDVVFLQSGDKVPADLRLFKVKELRIEEAALTGESVPVEKRTEPVTAAAPLGDRSCLGFSGTLVTYGQGSGVVVATGDTTEIGQISALLSRVQPLTTRLLQQIAEFGRWLTAAIGAVALLTFAFGMLARDYSFGDMFLACVGLAVAAIPEGLPAIITITLALGVQIMARRSAIVRRLPAVETLGSVTVICSDKTGTLTRNEMTVQEVAVAEYLVKVGGVGYAPRGGFVCQGSELAPEQLPGLVELARAGLLCNDAALELRQGQWQLAGDPTEGALLTLAMKTGFDPAREAELFPRTDVIPFESEHRFMATLHHDHTGHGFIYVKGAPERVLEMCHRQRRAGEDVPIDLPFWQRRIDELAGRGQRLIAFAFKPAGPDQRELRFSDVEGGLTLLGLTGLIDPPRAEAIDAVKSCQSAGIRVKMITGDHALTARAIAAQMGIGDGRSVVNGRELEGMSDEKLRRVTQQVDVFARVSPEHKLRLVQALQADGQVVAMTGDGVNDAPALKRAEVGVAMGVKGTEVAKEAAEIVLADDNFATIAQAVKLGRTVYDNIRKAIIFILPTNGGEAGVIIAAILSGRMLPITPVQILWVNMITAVTLALSLAFEPPEEDVMARPPRDPKEPILSPFLIWRTLFVSLVLVIGTFGLFLWERLHEVSIETSRTVAVNGLVMFEIFYLLNSRYLKASVLNRQGLFGSRYVLGAIGLVLVFQLLFTYAPPLQHLFATAAIGFGDWVRIVLVGSSVLFVVEAEKWLLRWFERRQHRIPP</sequence>
<dbReference type="PANTHER" id="PTHR43294">
    <property type="entry name" value="SODIUM/POTASSIUM-TRANSPORTING ATPASE SUBUNIT ALPHA"/>
    <property type="match status" value="1"/>
</dbReference>
<dbReference type="SUPFAM" id="SSF81653">
    <property type="entry name" value="Calcium ATPase, transduction domain A"/>
    <property type="match status" value="1"/>
</dbReference>
<feature type="transmembrane region" description="Helical" evidence="9">
    <location>
        <begin position="771"/>
        <end position="792"/>
    </location>
</feature>
<feature type="transmembrane region" description="Helical" evidence="9">
    <location>
        <begin position="250"/>
        <end position="268"/>
    </location>
</feature>
<dbReference type="InterPro" id="IPR036412">
    <property type="entry name" value="HAD-like_sf"/>
</dbReference>
<feature type="domain" description="Cation-transporting P-type ATPase N-terminal" evidence="10">
    <location>
        <begin position="13"/>
        <end position="86"/>
    </location>
</feature>
<dbReference type="InterPro" id="IPR044492">
    <property type="entry name" value="P_typ_ATPase_HD_dom"/>
</dbReference>
<organism evidence="11 12">
    <name type="scientific">Desulfuromonas versatilis</name>
    <dbReference type="NCBI Taxonomy" id="2802975"/>
    <lineage>
        <taxon>Bacteria</taxon>
        <taxon>Pseudomonadati</taxon>
        <taxon>Thermodesulfobacteriota</taxon>
        <taxon>Desulfuromonadia</taxon>
        <taxon>Desulfuromonadales</taxon>
        <taxon>Desulfuromonadaceae</taxon>
        <taxon>Desulfuromonas</taxon>
    </lineage>
</organism>
<comment type="subcellular location">
    <subcellularLocation>
        <location evidence="1">Membrane</location>
        <topology evidence="1">Multi-pass membrane protein</topology>
    </subcellularLocation>
</comment>
<feature type="transmembrane region" description="Helical" evidence="9">
    <location>
        <begin position="840"/>
        <end position="858"/>
    </location>
</feature>
<keyword evidence="7 9" id="KW-1133">Transmembrane helix</keyword>
<evidence type="ECO:0000256" key="7">
    <source>
        <dbReference type="ARBA" id="ARBA00022989"/>
    </source>
</evidence>
<dbReference type="PRINTS" id="PR00119">
    <property type="entry name" value="CATATPASE"/>
</dbReference>
<dbReference type="Pfam" id="PF00689">
    <property type="entry name" value="Cation_ATPase_C"/>
    <property type="match status" value="1"/>
</dbReference>
<dbReference type="SFLD" id="SFLDS00003">
    <property type="entry name" value="Haloacid_Dehalogenase"/>
    <property type="match status" value="1"/>
</dbReference>
<dbReference type="InterPro" id="IPR023298">
    <property type="entry name" value="ATPase_P-typ_TM_dom_sf"/>
</dbReference>
<evidence type="ECO:0000256" key="9">
    <source>
        <dbReference type="SAM" id="Phobius"/>
    </source>
</evidence>
<dbReference type="InterPro" id="IPR006068">
    <property type="entry name" value="ATPase_P-typ_cation-transptr_C"/>
</dbReference>
<dbReference type="Gene3D" id="1.20.1110.10">
    <property type="entry name" value="Calcium-transporting ATPase, transmembrane domain"/>
    <property type="match status" value="1"/>
</dbReference>
<dbReference type="InterPro" id="IPR008250">
    <property type="entry name" value="ATPase_P-typ_transduc_dom_A_sf"/>
</dbReference>
<dbReference type="Gene3D" id="2.70.150.10">
    <property type="entry name" value="Calcium-transporting ATPase, cytoplasmic transduction domain A"/>
    <property type="match status" value="1"/>
</dbReference>
<feature type="transmembrane region" description="Helical" evidence="9">
    <location>
        <begin position="864"/>
        <end position="889"/>
    </location>
</feature>
<evidence type="ECO:0000313" key="12">
    <source>
        <dbReference type="Proteomes" id="UP001319827"/>
    </source>
</evidence>
<evidence type="ECO:0000256" key="2">
    <source>
        <dbReference type="ARBA" id="ARBA00005675"/>
    </source>
</evidence>
<gene>
    <name evidence="11" type="ORF">DESUT3_06520</name>
</gene>
<dbReference type="SUPFAM" id="SSF81665">
    <property type="entry name" value="Calcium ATPase, transmembrane domain M"/>
    <property type="match status" value="1"/>
</dbReference>
<dbReference type="SMART" id="SM00831">
    <property type="entry name" value="Cation_ATPase_N"/>
    <property type="match status" value="1"/>
</dbReference>
<dbReference type="PANTHER" id="PTHR43294:SF20">
    <property type="entry name" value="P-TYPE ATPASE"/>
    <property type="match status" value="1"/>
</dbReference>
<dbReference type="InterPro" id="IPR059000">
    <property type="entry name" value="ATPase_P-type_domA"/>
</dbReference>
<dbReference type="SUPFAM" id="SSF81660">
    <property type="entry name" value="Metal cation-transporting ATPase, ATP-binding domain N"/>
    <property type="match status" value="1"/>
</dbReference>
<feature type="transmembrane region" description="Helical" evidence="9">
    <location>
        <begin position="59"/>
        <end position="84"/>
    </location>
</feature>
<name>A0ABN6DTY7_9BACT</name>
<dbReference type="CDD" id="cd02080">
    <property type="entry name" value="P-type_ATPase_cation"/>
    <property type="match status" value="1"/>
</dbReference>
<dbReference type="Pfam" id="PF00122">
    <property type="entry name" value="E1-E2_ATPase"/>
    <property type="match status" value="1"/>
</dbReference>
<dbReference type="InterPro" id="IPR023214">
    <property type="entry name" value="HAD_sf"/>
</dbReference>
<evidence type="ECO:0000256" key="4">
    <source>
        <dbReference type="ARBA" id="ARBA00022741"/>
    </source>
</evidence>
<evidence type="ECO:0000259" key="10">
    <source>
        <dbReference type="SMART" id="SM00831"/>
    </source>
</evidence>
<feature type="transmembrane region" description="Helical" evidence="9">
    <location>
        <begin position="730"/>
        <end position="750"/>
    </location>
</feature>
<dbReference type="Gene3D" id="3.40.1110.10">
    <property type="entry name" value="Calcium-transporting ATPase, cytoplasmic domain N"/>
    <property type="match status" value="1"/>
</dbReference>
<keyword evidence="6" id="KW-1278">Translocase</keyword>
<evidence type="ECO:0000256" key="3">
    <source>
        <dbReference type="ARBA" id="ARBA00022692"/>
    </source>
</evidence>
<feature type="transmembrane region" description="Helical" evidence="9">
    <location>
        <begin position="698"/>
        <end position="718"/>
    </location>
</feature>
<dbReference type="SFLD" id="SFLDF00027">
    <property type="entry name" value="p-type_atpase"/>
    <property type="match status" value="1"/>
</dbReference>
<dbReference type="SUPFAM" id="SSF56784">
    <property type="entry name" value="HAD-like"/>
    <property type="match status" value="1"/>
</dbReference>
<proteinExistence type="inferred from homology"/>
<reference evidence="11 12" key="2">
    <citation type="journal article" date="2021" name="Int. J. Syst. Evol. Microbiol.">
        <title>Isolation and Polyphasic Characterization of Desulfuromonas versatilis sp. Nov., an Electrogenic Bacteria Capable of Versatile Metabolism Isolated from a Graphene Oxide-Reducing Enrichment Culture.</title>
        <authorList>
            <person name="Xie L."/>
            <person name="Yoshida N."/>
            <person name="Ishii S."/>
            <person name="Meng L."/>
        </authorList>
    </citation>
    <scope>NUCLEOTIDE SEQUENCE [LARGE SCALE GENOMIC DNA]</scope>
    <source>
        <strain evidence="11 12">NIT-T3</strain>
    </source>
</reference>
<dbReference type="Pfam" id="PF08282">
    <property type="entry name" value="Hydrolase_3"/>
    <property type="match status" value="1"/>
</dbReference>
<dbReference type="Pfam" id="PF00690">
    <property type="entry name" value="Cation_ATPase_N"/>
    <property type="match status" value="1"/>
</dbReference>
<keyword evidence="8 9" id="KW-0472">Membrane</keyword>
<evidence type="ECO:0000256" key="1">
    <source>
        <dbReference type="ARBA" id="ARBA00004141"/>
    </source>
</evidence>